<accession>A0A3G5A674</accession>
<reference evidence="1" key="1">
    <citation type="submission" date="2018-10" db="EMBL/GenBank/DDBJ databases">
        <title>Hidden diversity of soil giant viruses.</title>
        <authorList>
            <person name="Schulz F."/>
            <person name="Alteio L."/>
            <person name="Goudeau D."/>
            <person name="Ryan E.M."/>
            <person name="Malmstrom R.R."/>
            <person name="Blanchard J."/>
            <person name="Woyke T."/>
        </authorList>
    </citation>
    <scope>NUCLEOTIDE SEQUENCE</scope>
    <source>
        <strain evidence="1">HAV1</strain>
    </source>
</reference>
<dbReference type="EMBL" id="MK072269">
    <property type="protein sequence ID" value="AYV81323.1"/>
    <property type="molecule type" value="Genomic_DNA"/>
</dbReference>
<gene>
    <name evidence="1" type="ORF">Harvfovirus27_12</name>
</gene>
<name>A0A3G5A674_9VIRU</name>
<protein>
    <submittedName>
        <fullName evidence="1">Uncharacterized protein</fullName>
    </submittedName>
</protein>
<proteinExistence type="predicted"/>
<organism evidence="1">
    <name type="scientific">Harvfovirus sp</name>
    <dbReference type="NCBI Taxonomy" id="2487768"/>
    <lineage>
        <taxon>Viruses</taxon>
        <taxon>Varidnaviria</taxon>
        <taxon>Bamfordvirae</taxon>
        <taxon>Nucleocytoviricota</taxon>
        <taxon>Megaviricetes</taxon>
        <taxon>Imitervirales</taxon>
        <taxon>Mimiviridae</taxon>
        <taxon>Klosneuvirinae</taxon>
    </lineage>
</organism>
<sequence>MGIIQNIYNYKTHKRDQSCLKNLKLLIDCKALNSSRSLGSNPIDLMAAAVVKEEAVVVTRNLFDFAKKHCGIEMGELGELSFDLKKRGVAISFDADRAETISGTNGYLWEIKLMIDEYISRVRKTRALISDLAEKVAANFLLFAQDEKSNTWVSEKEFASFIPHGYIWADLYYYYDGKPTCSTWDNDTIIAVDIEGKRCYLQWHEICGGDHGDSTLFTASFASRRSETIVKISQRLKATVSICRFFASFAELEHYYSKEGFALRKEPFAKFAQENPRVISQARTRPSLKELVAPI</sequence>
<evidence type="ECO:0000313" key="1">
    <source>
        <dbReference type="EMBL" id="AYV81323.1"/>
    </source>
</evidence>